<reference evidence="2 3" key="1">
    <citation type="submission" date="2019-07" db="EMBL/GenBank/DDBJ databases">
        <title>Genome sequence of Acholeplasma laidlawii strain with increased resistance to erythromycin.</title>
        <authorList>
            <person name="Medvedeva E.S."/>
            <person name="Baranova N.B."/>
            <person name="Siniagina M.N."/>
            <person name="Mouzykantov A."/>
            <person name="Chernova O.A."/>
            <person name="Chernov V.M."/>
        </authorList>
    </citation>
    <scope>NUCLEOTIDE SEQUENCE [LARGE SCALE GENOMIC DNA]</scope>
    <source>
        <strain evidence="2 3">PG8REry</strain>
    </source>
</reference>
<protein>
    <recommendedName>
        <fullName evidence="1">Exonuclease domain-containing protein</fullName>
    </recommendedName>
</protein>
<dbReference type="InterPro" id="IPR036397">
    <property type="entry name" value="RNaseH_sf"/>
</dbReference>
<sequence length="284" mass="33444">MRTFIHSTDTKQKLFYAVVNNKKETFYLPNRLAKVFLTILKKGILVDFEVTSPVIKLVDNHKVSVYPVSHFNLIMQLKPNRVLYDLKQLRLDMKRVLKKYQYFLFLDLEMSMPGYKKGPHIPEIIQVGYVLADKAGNVIKDNGYFVRAVQEDAINKRTIKFLDLDENKYYGKALDYDLFYMDLENLIKTYKPQIVTWGKNDVQALNISYDLHKVKPLTSDKQFIDLLKLHKDYFNLPNDIGLFQAYKKYYKPEEELVQDHDARLDAIITKDVFDAFMILMQTSN</sequence>
<organism evidence="2 3">
    <name type="scientific">Acholeplasma laidlawii</name>
    <dbReference type="NCBI Taxonomy" id="2148"/>
    <lineage>
        <taxon>Bacteria</taxon>
        <taxon>Bacillati</taxon>
        <taxon>Mycoplasmatota</taxon>
        <taxon>Mollicutes</taxon>
        <taxon>Acholeplasmatales</taxon>
        <taxon>Acholeplasmataceae</taxon>
        <taxon>Acholeplasma</taxon>
    </lineage>
</organism>
<dbReference type="AlphaFoldDB" id="A0A553IJ46"/>
<evidence type="ECO:0000313" key="2">
    <source>
        <dbReference type="EMBL" id="TRY00241.1"/>
    </source>
</evidence>
<dbReference type="SMART" id="SM00479">
    <property type="entry name" value="EXOIII"/>
    <property type="match status" value="1"/>
</dbReference>
<dbReference type="SUPFAM" id="SSF53098">
    <property type="entry name" value="Ribonuclease H-like"/>
    <property type="match status" value="1"/>
</dbReference>
<dbReference type="RefSeq" id="WP_012242260.1">
    <property type="nucleotide sequence ID" value="NZ_CP103951.1"/>
</dbReference>
<dbReference type="InterPro" id="IPR013520">
    <property type="entry name" value="Ribonucl_H"/>
</dbReference>
<accession>A0A553IJ46</accession>
<comment type="caution">
    <text evidence="2">The sequence shown here is derived from an EMBL/GenBank/DDBJ whole genome shotgun (WGS) entry which is preliminary data.</text>
</comment>
<dbReference type="EMBL" id="VKID01000001">
    <property type="protein sequence ID" value="TRY00241.1"/>
    <property type="molecule type" value="Genomic_DNA"/>
</dbReference>
<dbReference type="InterPro" id="IPR012337">
    <property type="entry name" value="RNaseH-like_sf"/>
</dbReference>
<name>A0A553IJ46_ACHLA</name>
<dbReference type="GO" id="GO:0003676">
    <property type="term" value="F:nucleic acid binding"/>
    <property type="evidence" value="ECO:0007669"/>
    <property type="project" value="InterPro"/>
</dbReference>
<evidence type="ECO:0000313" key="3">
    <source>
        <dbReference type="Proteomes" id="UP000315938"/>
    </source>
</evidence>
<feature type="domain" description="Exonuclease" evidence="1">
    <location>
        <begin position="102"/>
        <end position="282"/>
    </location>
</feature>
<gene>
    <name evidence="2" type="ORF">FNV44_04110</name>
</gene>
<dbReference type="GO" id="GO:0004527">
    <property type="term" value="F:exonuclease activity"/>
    <property type="evidence" value="ECO:0007669"/>
    <property type="project" value="UniProtKB-ARBA"/>
</dbReference>
<proteinExistence type="predicted"/>
<dbReference type="Proteomes" id="UP000315938">
    <property type="component" value="Unassembled WGS sequence"/>
</dbReference>
<dbReference type="GeneID" id="41338495"/>
<dbReference type="Gene3D" id="3.30.420.10">
    <property type="entry name" value="Ribonuclease H-like superfamily/Ribonuclease H"/>
    <property type="match status" value="1"/>
</dbReference>
<evidence type="ECO:0000259" key="1">
    <source>
        <dbReference type="SMART" id="SM00479"/>
    </source>
</evidence>